<dbReference type="EMBL" id="JAEMWZ010000306">
    <property type="protein sequence ID" value="KAG7126333.1"/>
    <property type="molecule type" value="Genomic_DNA"/>
</dbReference>
<evidence type="ECO:0000313" key="7">
    <source>
        <dbReference type="EMBL" id="KAG7126333.1"/>
    </source>
</evidence>
<evidence type="ECO:0000256" key="3">
    <source>
        <dbReference type="ARBA" id="ARBA00022737"/>
    </source>
</evidence>
<evidence type="ECO:0000256" key="4">
    <source>
        <dbReference type="ARBA" id="ARBA00030932"/>
    </source>
</evidence>
<evidence type="ECO:0000256" key="6">
    <source>
        <dbReference type="SAM" id="MobiDB-lite"/>
    </source>
</evidence>
<dbReference type="Pfam" id="PF22493">
    <property type="entry name" value="PUF_NOP9"/>
    <property type="match status" value="1"/>
</dbReference>
<evidence type="ECO:0000256" key="5">
    <source>
        <dbReference type="ARBA" id="ARBA00031929"/>
    </source>
</evidence>
<organism evidence="7 8">
    <name type="scientific">Verticillium longisporum</name>
    <name type="common">Verticillium dahliae var. longisporum</name>
    <dbReference type="NCBI Taxonomy" id="100787"/>
    <lineage>
        <taxon>Eukaryota</taxon>
        <taxon>Fungi</taxon>
        <taxon>Dikarya</taxon>
        <taxon>Ascomycota</taxon>
        <taxon>Pezizomycotina</taxon>
        <taxon>Sordariomycetes</taxon>
        <taxon>Hypocreomycetidae</taxon>
        <taxon>Glomerellales</taxon>
        <taxon>Plectosphaerellaceae</taxon>
        <taxon>Verticillium</taxon>
    </lineage>
</organism>
<dbReference type="GO" id="GO:0005730">
    <property type="term" value="C:nucleolus"/>
    <property type="evidence" value="ECO:0007669"/>
    <property type="project" value="UniProtKB-SubCell"/>
</dbReference>
<dbReference type="GO" id="GO:0000056">
    <property type="term" value="P:ribosomal small subunit export from nucleus"/>
    <property type="evidence" value="ECO:0007669"/>
    <property type="project" value="TreeGrafter"/>
</dbReference>
<accession>A0A8I2ZDB9</accession>
<dbReference type="AlphaFoldDB" id="A0A8I2ZDB9"/>
<evidence type="ECO:0000313" key="8">
    <source>
        <dbReference type="Proteomes" id="UP000689129"/>
    </source>
</evidence>
<dbReference type="PANTHER" id="PTHR13102:SF0">
    <property type="entry name" value="NUCLEOLAR PROTEIN 9"/>
    <property type="match status" value="1"/>
</dbReference>
<dbReference type="Proteomes" id="UP000689129">
    <property type="component" value="Unassembled WGS sequence"/>
</dbReference>
<dbReference type="InterPro" id="IPR001313">
    <property type="entry name" value="Pumilio_RNA-bd_rpt"/>
</dbReference>
<reference evidence="7" key="1">
    <citation type="journal article" date="2021" name="Mol. Plant Pathol.">
        <title>A 20-kb lineage-specific genomic region tames virulence in pathogenic amphidiploid Verticillium longisporum.</title>
        <authorList>
            <person name="Harting R."/>
            <person name="Starke J."/>
            <person name="Kusch H."/>
            <person name="Poggeler S."/>
            <person name="Maurus I."/>
            <person name="Schluter R."/>
            <person name="Landesfeind M."/>
            <person name="Bulla I."/>
            <person name="Nowrousian M."/>
            <person name="de Jonge R."/>
            <person name="Stahlhut G."/>
            <person name="Hoff K.J."/>
            <person name="Asshauer K.P."/>
            <person name="Thurmer A."/>
            <person name="Stanke M."/>
            <person name="Daniel R."/>
            <person name="Morgenstern B."/>
            <person name="Thomma B.P.H.J."/>
            <person name="Kronstad J.W."/>
            <person name="Braus-Stromeyer S.A."/>
            <person name="Braus G.H."/>
        </authorList>
    </citation>
    <scope>NUCLEOTIDE SEQUENCE</scope>
    <source>
        <strain evidence="7">Vl32</strain>
    </source>
</reference>
<comment type="subcellular location">
    <subcellularLocation>
        <location evidence="1">Nucleus</location>
        <location evidence="1">Nucleolus</location>
    </subcellularLocation>
</comment>
<feature type="region of interest" description="Disordered" evidence="6">
    <location>
        <begin position="1"/>
        <end position="88"/>
    </location>
</feature>
<proteinExistence type="predicted"/>
<evidence type="ECO:0000256" key="2">
    <source>
        <dbReference type="ARBA" id="ARBA00016427"/>
    </source>
</evidence>
<dbReference type="GO" id="GO:0000447">
    <property type="term" value="P:endonucleolytic cleavage in ITS1 to separate SSU-rRNA from 5.8S rRNA and LSU-rRNA from tricistronic rRNA transcript (SSU-rRNA, 5.8S rRNA, LSU-rRNA)"/>
    <property type="evidence" value="ECO:0007669"/>
    <property type="project" value="TreeGrafter"/>
</dbReference>
<dbReference type="GO" id="GO:0000480">
    <property type="term" value="P:endonucleolytic cleavage in 5'-ETS of tricistronic rRNA transcript (SSU-rRNA, 5.8S rRNA, LSU-rRNA)"/>
    <property type="evidence" value="ECO:0007669"/>
    <property type="project" value="TreeGrafter"/>
</dbReference>
<keyword evidence="3" id="KW-0677">Repeat</keyword>
<sequence length="763" mass="83207">MGKPRTKRQQLRDERKAKRKAAQEAGAETTRETKRRRTSDDEGQDDDDDRDNADADGPRAAKRAHRNPDDDYVNDPFGTGADRGRPEREFFGMLDDEEQEYFKRADEMLELNQFPADEDRDVFLQSVYREAVGKELKLASSQSLSRLMERLILLSSTRQKKQIFGAFAGHFLSLVQHRFASHCCEALFLQSAPVVTQELGGTTAFVVDTAGQQDGEAGAEPENSMENLFLMTLDEFEEHLGYLLTDRFASHTLRVLLIVLSGRSLEDSATKTLLKSKKKERISVHGAPGGGGAGNADEPTNQLRAVPASFTMATKKIIEDATAGMDFTALRILVKHPTGNPLLQLLLELDIALNHKSDKEKTAASDKETLLYRLLPGAPMSLANGDSQAADFVNSMVYDQIGSRILETLLTHCPGKIFRALHQNFFAPRMATYVRNDIASYPALRALNRLGKDDLVAAVHPALRALNRLGKDDLVAAVHSILPAVPVLVTKARYNILKTLFQRCQVREAGPELAALTRALTAALGNNSKDVIPKLCYLGAAGDEQDDKPKFQQEVQNKAAMASHGAQLAAVMLATPGSAAKASQGSLSSLTTDQLFELATRSMPHVAVLTTALAQPGTTPVFHKALVGRLAPRAAELALTQFGHNAVNAIIAVGSVPFHVKGTIMAALAAREGEMRESWMGRSVWRTWKGDMWKTRHADWVRWAKEVEGGSGGAGGAESEVKLKPWEKMREKNREKARARGGGGGGTEAMTGANSVEVAEEAA</sequence>
<dbReference type="GO" id="GO:0030688">
    <property type="term" value="C:preribosome, small subunit precursor"/>
    <property type="evidence" value="ECO:0007669"/>
    <property type="project" value="TreeGrafter"/>
</dbReference>
<dbReference type="GO" id="GO:0000472">
    <property type="term" value="P:endonucleolytic cleavage to generate mature 5'-end of SSU-rRNA from (SSU-rRNA, 5.8S rRNA, LSU-rRNA)"/>
    <property type="evidence" value="ECO:0007669"/>
    <property type="project" value="TreeGrafter"/>
</dbReference>
<dbReference type="SMART" id="SM00025">
    <property type="entry name" value="Pumilio"/>
    <property type="match status" value="4"/>
</dbReference>
<dbReference type="OrthoDB" id="392571at2759"/>
<gene>
    <name evidence="7" type="ORF">HYQ45_012955</name>
</gene>
<dbReference type="PANTHER" id="PTHR13102">
    <property type="entry name" value="NUCLEOLAR PROTEIN 9"/>
    <property type="match status" value="1"/>
</dbReference>
<dbReference type="GO" id="GO:0003723">
    <property type="term" value="F:RNA binding"/>
    <property type="evidence" value="ECO:0007669"/>
    <property type="project" value="InterPro"/>
</dbReference>
<dbReference type="GO" id="GO:0030686">
    <property type="term" value="C:90S preribosome"/>
    <property type="evidence" value="ECO:0007669"/>
    <property type="project" value="TreeGrafter"/>
</dbReference>
<comment type="caution">
    <text evidence="7">The sequence shown here is derived from an EMBL/GenBank/DDBJ whole genome shotgun (WGS) entry which is preliminary data.</text>
</comment>
<evidence type="ECO:0000256" key="1">
    <source>
        <dbReference type="ARBA" id="ARBA00004604"/>
    </source>
</evidence>
<feature type="compositionally biased region" description="Basic and acidic residues" evidence="6">
    <location>
        <begin position="719"/>
        <end position="738"/>
    </location>
</feature>
<feature type="region of interest" description="Disordered" evidence="6">
    <location>
        <begin position="707"/>
        <end position="763"/>
    </location>
</feature>
<protein>
    <recommendedName>
        <fullName evidence="2">Nucleolar protein 9</fullName>
    </recommendedName>
    <alternativeName>
        <fullName evidence="4 5">Pumilio domain-containing protein NOP9</fullName>
    </alternativeName>
</protein>
<name>A0A8I2ZDB9_VERLO</name>
<dbReference type="InterPro" id="IPR040000">
    <property type="entry name" value="NOP9"/>
</dbReference>
<feature type="compositionally biased region" description="Acidic residues" evidence="6">
    <location>
        <begin position="41"/>
        <end position="51"/>
    </location>
</feature>